<name>A0A4U9W949_SERFO</name>
<organism evidence="1">
    <name type="scientific">Serratia fonticola</name>
    <dbReference type="NCBI Taxonomy" id="47917"/>
    <lineage>
        <taxon>Bacteria</taxon>
        <taxon>Pseudomonadati</taxon>
        <taxon>Pseudomonadota</taxon>
        <taxon>Gammaproteobacteria</taxon>
        <taxon>Enterobacterales</taxon>
        <taxon>Yersiniaceae</taxon>
        <taxon>Serratia</taxon>
    </lineage>
</organism>
<dbReference type="EMBL" id="CABEEZ010000133">
    <property type="protein sequence ID" value="VTR55423.1"/>
    <property type="molecule type" value="Genomic_DNA"/>
</dbReference>
<proteinExistence type="predicted"/>
<protein>
    <submittedName>
        <fullName evidence="1">Uncharacterized protein</fullName>
    </submittedName>
</protein>
<reference evidence="1" key="1">
    <citation type="submission" date="2019-05" db="EMBL/GenBank/DDBJ databases">
        <authorList>
            <consortium name="Pathogen Informatics"/>
        </authorList>
    </citation>
    <scope>NUCLEOTIDE SEQUENCE [LARGE SCALE GENOMIC DNA]</scope>
    <source>
        <strain evidence="1">NCTC12965</strain>
    </source>
</reference>
<evidence type="ECO:0000313" key="1">
    <source>
        <dbReference type="EMBL" id="VTR55423.1"/>
    </source>
</evidence>
<dbReference type="AlphaFoldDB" id="A0A4U9W949"/>
<accession>A0A4U9W949</accession>
<sequence length="60" mass="6919">MVLTNSTHWFGDFDVVSGNVELHNVFLLYRGQTNCLRWLDGGMDKDSRYLATVRRATMIP</sequence>
<gene>
    <name evidence="1" type="ORF">NCTC12965_06973</name>
</gene>